<gene>
    <name evidence="5" type="ORF">TRIUR3_28354</name>
</gene>
<dbReference type="SUPFAM" id="SSF54001">
    <property type="entry name" value="Cysteine proteinases"/>
    <property type="match status" value="1"/>
</dbReference>
<sequence length="978" mass="106949">MYHGVVSLRIDPIVGMPSHDNPTTMHEWNIYGFHLVVPLRGRLLIDPMTMTMSDEWHNLLAFVVEDASLVVAPDVALHIIVQGLATSAMVSSTGALPDLHRAGLRRIGDWAETRSTDVFEMSQLDGRTCQVFFLNPDDIWSFYFTFIISIIVSIFCCFIVKIKQQDWQVSFGAGLQNLGNTCYLNSVLQCLTYTEPFAAYLQSGRHKSSSNSNFVPYLQGRTAGFCALCALQNHVKTALQSTGKIVTPSQIVKNLRLPSESASAYEKSLVHRIFGGRLRSQVKCTRCSHCSNTFDPFLDLSLDIGKATTLVRALQNFTEDELLDGGQKQYQCERCRQKVVAKKRFTIDQAPNVLTVHLKRFSPFRPREKIDKKVDFQPVLDLKPFMSDSKGADYKYSLYGVLVHAGWSTQSGHYYCFVRTSSGMWHNLDDNQFLPLVNFAAFIFAVLIPKAINFRIGNTLGRKDNSTPNLPVNNMIPGKISSINGVMEAKSSGLTSPYANKKLQSTSNAHSSVSSMTLVDHCSTNAGKAETAAALQNSVLPAAQKALGPQNDGATLSTKSKQVASSSHKETSSSDQLASSNQTMAKMSLQEPKTGGALAKLGNNTSIASSMVSGPAGLSETDKQTSCSQTCSKPSSNLVGTITGFTAQTFQTKDAVLSNGVIPSTSGGDPVSSEKMKDLTGSLKQDDHIVKALTTSKKEKTILPGLEQVDVGKQISSQVSTKVVPGDSCNGRMTKRVDSKSKKLVRYPLMKLWLRPRQLSLKQQKKKHKKTKKRVKDTASVDCSGDNSSEQQTSTSATVPPKTAGSTSRKRKHAHASASSENGTQVFKDSQQVVGASSAGAGDHNMDARNGKSQTSANQANSRNNVDAKRGAASQQVVIRTEDLRAEVTVPCWDDVAVPNSETSEYKSSGKKSIGYVLDEWDEEYDRGKAKKVRKAKEDDDDNGMNPFQAEANYVSARKTKQNSYKSKPWDKPARPSR</sequence>
<dbReference type="GO" id="GO:0016579">
    <property type="term" value="P:protein deubiquitination"/>
    <property type="evidence" value="ECO:0007669"/>
    <property type="project" value="InterPro"/>
</dbReference>
<feature type="transmembrane region" description="Helical" evidence="4">
    <location>
        <begin position="140"/>
        <end position="160"/>
    </location>
</feature>
<accession>M8A2M5</accession>
<comment type="function">
    <text evidence="2">Recognizes and hydrolyzes the peptide bond at the C-terminal Gly of ubiquitin. Involved in the processing of poly-ubiquitin precursors as well as that of ubiquitinated proteins.</text>
</comment>
<dbReference type="InterPro" id="IPR050164">
    <property type="entry name" value="Peptidase_C19"/>
</dbReference>
<dbReference type="GO" id="GO:0005829">
    <property type="term" value="C:cytosol"/>
    <property type="evidence" value="ECO:0007669"/>
    <property type="project" value="TreeGrafter"/>
</dbReference>
<dbReference type="STRING" id="4572.M8A2M5"/>
<feature type="compositionally biased region" description="Basic and acidic residues" evidence="3">
    <location>
        <begin position="968"/>
        <end position="978"/>
    </location>
</feature>
<feature type="region of interest" description="Disordered" evidence="3">
    <location>
        <begin position="900"/>
        <end position="919"/>
    </location>
</feature>
<reference evidence="5" key="1">
    <citation type="journal article" date="2013" name="Nature">
        <title>Draft genome of the wheat A-genome progenitor Triticum urartu.</title>
        <authorList>
            <person name="Ling H.Q."/>
            <person name="Zhao S."/>
            <person name="Liu D."/>
            <person name="Wang J."/>
            <person name="Sun H."/>
            <person name="Zhang C."/>
            <person name="Fan H."/>
            <person name="Li D."/>
            <person name="Dong L."/>
            <person name="Tao Y."/>
            <person name="Gao C."/>
            <person name="Wu H."/>
            <person name="Li Y."/>
            <person name="Cui Y."/>
            <person name="Guo X."/>
            <person name="Zheng S."/>
            <person name="Wang B."/>
            <person name="Yu K."/>
            <person name="Liang Q."/>
            <person name="Yang W."/>
            <person name="Lou X."/>
            <person name="Chen J."/>
            <person name="Feng M."/>
            <person name="Jian J."/>
            <person name="Zhang X."/>
            <person name="Luo G."/>
            <person name="Jiang Y."/>
            <person name="Liu J."/>
            <person name="Wang Z."/>
            <person name="Sha Y."/>
            <person name="Zhang B."/>
            <person name="Wu H."/>
            <person name="Tang D."/>
            <person name="Shen Q."/>
            <person name="Xue P."/>
            <person name="Zou S."/>
            <person name="Wang X."/>
            <person name="Liu X."/>
            <person name="Wang F."/>
            <person name="Yang Y."/>
            <person name="An X."/>
            <person name="Dong Z."/>
            <person name="Zhang K."/>
            <person name="Zhang X."/>
            <person name="Luo M.C."/>
            <person name="Dvorak J."/>
            <person name="Tong Y."/>
            <person name="Wang J."/>
            <person name="Yang H."/>
            <person name="Li Z."/>
            <person name="Wang D."/>
            <person name="Zhang A."/>
            <person name="Wang J."/>
        </authorList>
    </citation>
    <scope>NUCLEOTIDE SEQUENCE</scope>
</reference>
<evidence type="ECO:0000256" key="2">
    <source>
        <dbReference type="RuleBase" id="RU366025"/>
    </source>
</evidence>
<feature type="compositionally biased region" description="Basic residues" evidence="3">
    <location>
        <begin position="763"/>
        <end position="775"/>
    </location>
</feature>
<feature type="compositionally biased region" description="Polar residues" evidence="3">
    <location>
        <begin position="817"/>
        <end position="835"/>
    </location>
</feature>
<dbReference type="PANTHER" id="PTHR24006:SF663">
    <property type="entry name" value="UBIQUITIN CARBOXYL-TERMINAL HYDROLASE 23"/>
    <property type="match status" value="1"/>
</dbReference>
<keyword evidence="2" id="KW-0833">Ubl conjugation pathway</keyword>
<dbReference type="AlphaFoldDB" id="M8A2M5"/>
<dbReference type="GO" id="GO:0006508">
    <property type="term" value="P:proteolysis"/>
    <property type="evidence" value="ECO:0007669"/>
    <property type="project" value="UniProtKB-KW"/>
</dbReference>
<evidence type="ECO:0000256" key="3">
    <source>
        <dbReference type="SAM" id="MobiDB-lite"/>
    </source>
</evidence>
<comment type="catalytic activity">
    <reaction evidence="2">
        <text>Thiol-dependent hydrolysis of ester, thioester, amide, peptide and isopeptide bonds formed by the C-terminal Gly of ubiquitin (a 76-residue protein attached to proteins as an intracellular targeting signal).</text>
        <dbReference type="EC" id="3.4.19.12"/>
    </reaction>
</comment>
<evidence type="ECO:0000256" key="1">
    <source>
        <dbReference type="ARBA" id="ARBA00009085"/>
    </source>
</evidence>
<dbReference type="PROSITE" id="PS00973">
    <property type="entry name" value="USP_2"/>
    <property type="match status" value="1"/>
</dbReference>
<feature type="compositionally biased region" description="Polar residues" evidence="3">
    <location>
        <begin position="552"/>
        <end position="566"/>
    </location>
</feature>
<dbReference type="OMA" id="HEWNIYG"/>
<dbReference type="PROSITE" id="PS00972">
    <property type="entry name" value="USP_1"/>
    <property type="match status" value="1"/>
</dbReference>
<dbReference type="PANTHER" id="PTHR24006">
    <property type="entry name" value="UBIQUITIN CARBOXYL-TERMINAL HYDROLASE"/>
    <property type="match status" value="1"/>
</dbReference>
<evidence type="ECO:0000313" key="5">
    <source>
        <dbReference type="EMBL" id="EMS66597.1"/>
    </source>
</evidence>
<dbReference type="InterPro" id="IPR001394">
    <property type="entry name" value="Peptidase_C19_UCH"/>
</dbReference>
<feature type="compositionally biased region" description="Polar residues" evidence="3">
    <location>
        <begin position="851"/>
        <end position="865"/>
    </location>
</feature>
<dbReference type="InterPro" id="IPR038765">
    <property type="entry name" value="Papain-like_cys_pep_sf"/>
</dbReference>
<feature type="region of interest" description="Disordered" evidence="3">
    <location>
        <begin position="547"/>
        <end position="581"/>
    </location>
</feature>
<keyword evidence="4" id="KW-0812">Transmembrane</keyword>
<feature type="compositionally biased region" description="Polar residues" evidence="3">
    <location>
        <begin position="624"/>
        <end position="633"/>
    </location>
</feature>
<evidence type="ECO:0000256" key="4">
    <source>
        <dbReference type="SAM" id="Phobius"/>
    </source>
</evidence>
<dbReference type="eggNOG" id="KOG1865">
    <property type="taxonomic scope" value="Eukaryota"/>
</dbReference>
<feature type="compositionally biased region" description="Polar residues" evidence="3">
    <location>
        <begin position="785"/>
        <end position="798"/>
    </location>
</feature>
<dbReference type="PROSITE" id="PS50235">
    <property type="entry name" value="USP_3"/>
    <property type="match status" value="1"/>
</dbReference>
<dbReference type="Gene3D" id="3.90.70.10">
    <property type="entry name" value="Cysteine proteinases"/>
    <property type="match status" value="2"/>
</dbReference>
<dbReference type="GO" id="GO:0005634">
    <property type="term" value="C:nucleus"/>
    <property type="evidence" value="ECO:0007669"/>
    <property type="project" value="TreeGrafter"/>
</dbReference>
<dbReference type="EC" id="3.4.19.12" evidence="2"/>
<dbReference type="EMBL" id="KD030332">
    <property type="protein sequence ID" value="EMS66597.1"/>
    <property type="molecule type" value="Genomic_DNA"/>
</dbReference>
<dbReference type="Pfam" id="PF00443">
    <property type="entry name" value="UCH"/>
    <property type="match status" value="2"/>
</dbReference>
<dbReference type="InterPro" id="IPR018200">
    <property type="entry name" value="USP_CS"/>
</dbReference>
<keyword evidence="2 5" id="KW-0378">Hydrolase</keyword>
<proteinExistence type="inferred from homology"/>
<name>M8A2M5_TRIUA</name>
<feature type="region of interest" description="Disordered" evidence="3">
    <location>
        <begin position="925"/>
        <end position="978"/>
    </location>
</feature>
<keyword evidence="2" id="KW-0788">Thiol protease</keyword>
<feature type="region of interest" description="Disordered" evidence="3">
    <location>
        <begin position="611"/>
        <end position="633"/>
    </location>
</feature>
<feature type="region of interest" description="Disordered" evidence="3">
    <location>
        <begin position="758"/>
        <end position="875"/>
    </location>
</feature>
<dbReference type="GO" id="GO:0004843">
    <property type="term" value="F:cysteine-type deubiquitinase activity"/>
    <property type="evidence" value="ECO:0007669"/>
    <property type="project" value="UniProtKB-UniRule"/>
</dbReference>
<protein>
    <recommendedName>
        <fullName evidence="2">Ubiquitin carboxyl-terminal hydrolase</fullName>
        <ecNumber evidence="2">3.4.19.12</ecNumber>
    </recommendedName>
</protein>
<comment type="similarity">
    <text evidence="1 2">Belongs to the peptidase C19 family.</text>
</comment>
<keyword evidence="2" id="KW-0645">Protease</keyword>
<dbReference type="InterPro" id="IPR028889">
    <property type="entry name" value="USP"/>
</dbReference>
<keyword evidence="4" id="KW-1133">Transmembrane helix</keyword>
<organism evidence="5">
    <name type="scientific">Triticum urartu</name>
    <name type="common">Red wild einkorn</name>
    <name type="synonym">Crithodium urartu</name>
    <dbReference type="NCBI Taxonomy" id="4572"/>
    <lineage>
        <taxon>Eukaryota</taxon>
        <taxon>Viridiplantae</taxon>
        <taxon>Streptophyta</taxon>
        <taxon>Embryophyta</taxon>
        <taxon>Tracheophyta</taxon>
        <taxon>Spermatophyta</taxon>
        <taxon>Magnoliopsida</taxon>
        <taxon>Liliopsida</taxon>
        <taxon>Poales</taxon>
        <taxon>Poaceae</taxon>
        <taxon>BOP clade</taxon>
        <taxon>Pooideae</taxon>
        <taxon>Triticodae</taxon>
        <taxon>Triticeae</taxon>
        <taxon>Triticinae</taxon>
        <taxon>Triticum</taxon>
    </lineage>
</organism>
<keyword evidence="4" id="KW-0472">Membrane</keyword>